<sequence>MGAGDFDMLCYMRMFCLVVILSAFSGKVLADDIHSMLNNQIIKYLAAFDRCEKAALQRSLPEQAVIDTLMEVDDHTQLSFLLAVSFKARSKCERPELTELSYTILLAKQLDLKPKTLELIESIEGLAYSTEALRFYRIYSELPEAFIIQMEQFEYFKTPFDERAILESIEKTKEGK</sequence>
<dbReference type="Proteomes" id="UP000198773">
    <property type="component" value="Unassembled WGS sequence"/>
</dbReference>
<accession>A0A1H4G421</accession>
<organism evidence="1 2">
    <name type="scientific">Alkalimonas amylolytica</name>
    <dbReference type="NCBI Taxonomy" id="152573"/>
    <lineage>
        <taxon>Bacteria</taxon>
        <taxon>Pseudomonadati</taxon>
        <taxon>Pseudomonadota</taxon>
        <taxon>Gammaproteobacteria</taxon>
        <taxon>Alkalimonas</taxon>
    </lineage>
</organism>
<dbReference type="OrthoDB" id="6366488at2"/>
<dbReference type="RefSeq" id="WP_091345500.1">
    <property type="nucleotide sequence ID" value="NZ_FNRM01000018.1"/>
</dbReference>
<name>A0A1H4G421_ALKAM</name>
<gene>
    <name evidence="1" type="ORF">SAMN04488051_1187</name>
</gene>
<dbReference type="EMBL" id="FNRM01000018">
    <property type="protein sequence ID" value="SEB04157.1"/>
    <property type="molecule type" value="Genomic_DNA"/>
</dbReference>
<keyword evidence="2" id="KW-1185">Reference proteome</keyword>
<reference evidence="1 2" key="1">
    <citation type="submission" date="2016-10" db="EMBL/GenBank/DDBJ databases">
        <authorList>
            <person name="de Groot N.N."/>
        </authorList>
    </citation>
    <scope>NUCLEOTIDE SEQUENCE [LARGE SCALE GENOMIC DNA]</scope>
    <source>
        <strain evidence="1 2">CGMCC 1.3430</strain>
    </source>
</reference>
<proteinExistence type="predicted"/>
<protein>
    <submittedName>
        <fullName evidence="1">Uncharacterized protein</fullName>
    </submittedName>
</protein>
<evidence type="ECO:0000313" key="1">
    <source>
        <dbReference type="EMBL" id="SEB04157.1"/>
    </source>
</evidence>
<evidence type="ECO:0000313" key="2">
    <source>
        <dbReference type="Proteomes" id="UP000198773"/>
    </source>
</evidence>
<dbReference type="AlphaFoldDB" id="A0A1H4G421"/>
<dbReference type="STRING" id="152573.SAMN04488051_1187"/>